<sequence>MENKMLKPKEIFDFTKNIGIEKGAKKFKENVTLSILAGMFIALGGFAAGVASHSIGNYGVAKLVSGVVFPVGLIMVLICGGELFTGNSLMSIAWLEKEISIKELLKNWIIVYLGNFIGSFFISLLLLYGGALDINKGAFAISVLKTAANKVNISFGQGVASGILCNILVCGAVWGSYAAKDIIGKIGMTVMPIMAFVIGGFEHCVANMYYLSFAFMAKGHMTLAQTASLPLDKLNNINAFGILGNLVPVTLGNIIGGAVVVAGLYWLAYNKRSNK</sequence>
<keyword evidence="3 6" id="KW-1133">Transmembrane helix</keyword>
<dbReference type="RefSeq" id="WP_072904468.1">
    <property type="nucleotide sequence ID" value="NZ_FRAD01000029.1"/>
</dbReference>
<dbReference type="InterPro" id="IPR023271">
    <property type="entry name" value="Aquaporin-like"/>
</dbReference>
<reference evidence="7 8" key="1">
    <citation type="submission" date="2016-11" db="EMBL/GenBank/DDBJ databases">
        <authorList>
            <person name="Jaros S."/>
            <person name="Januszkiewicz K."/>
            <person name="Wedrychowicz H."/>
        </authorList>
    </citation>
    <scope>NUCLEOTIDE SEQUENCE [LARGE SCALE GENOMIC DNA]</scope>
    <source>
        <strain evidence="7 8">DSM 3090</strain>
    </source>
</reference>
<feature type="transmembrane region" description="Helical" evidence="6">
    <location>
        <begin position="191"/>
        <end position="217"/>
    </location>
</feature>
<comment type="subcellular location">
    <subcellularLocation>
        <location evidence="1">Membrane</location>
        <topology evidence="1">Multi-pass membrane protein</topology>
    </subcellularLocation>
</comment>
<comment type="similarity">
    <text evidence="5">Belongs to the FNT transporter (TC 1.A.16) family.</text>
</comment>
<dbReference type="PANTHER" id="PTHR30520:SF6">
    <property type="entry name" value="FORMATE_NITRATE FAMILY TRANSPORTER (EUROFUNG)"/>
    <property type="match status" value="1"/>
</dbReference>
<protein>
    <submittedName>
        <fullName evidence="7">Formate/nitrite transporter</fullName>
    </submittedName>
</protein>
<dbReference type="InterPro" id="IPR024002">
    <property type="entry name" value="For/NO2_transpt_CS"/>
</dbReference>
<dbReference type="InterPro" id="IPR000292">
    <property type="entry name" value="For/NO2_transpt"/>
</dbReference>
<evidence type="ECO:0000256" key="6">
    <source>
        <dbReference type="SAM" id="Phobius"/>
    </source>
</evidence>
<feature type="transmembrane region" description="Helical" evidence="6">
    <location>
        <begin position="105"/>
        <end position="128"/>
    </location>
</feature>
<dbReference type="AlphaFoldDB" id="A0A1M6SLF6"/>
<feature type="transmembrane region" description="Helical" evidence="6">
    <location>
        <begin position="31"/>
        <end position="51"/>
    </location>
</feature>
<evidence type="ECO:0000313" key="7">
    <source>
        <dbReference type="EMBL" id="SHK45477.1"/>
    </source>
</evidence>
<dbReference type="Gene3D" id="1.20.1080.10">
    <property type="entry name" value="Glycerol uptake facilitator protein"/>
    <property type="match status" value="1"/>
</dbReference>
<dbReference type="Pfam" id="PF01226">
    <property type="entry name" value="Form_Nir_trans"/>
    <property type="match status" value="1"/>
</dbReference>
<keyword evidence="4 6" id="KW-0472">Membrane</keyword>
<evidence type="ECO:0000256" key="1">
    <source>
        <dbReference type="ARBA" id="ARBA00004141"/>
    </source>
</evidence>
<feature type="transmembrane region" description="Helical" evidence="6">
    <location>
        <begin position="63"/>
        <end position="84"/>
    </location>
</feature>
<dbReference type="PANTHER" id="PTHR30520">
    <property type="entry name" value="FORMATE TRANSPORTER-RELATED"/>
    <property type="match status" value="1"/>
</dbReference>
<evidence type="ECO:0000256" key="4">
    <source>
        <dbReference type="ARBA" id="ARBA00023136"/>
    </source>
</evidence>
<dbReference type="STRING" id="1121331.SAMN02745248_02577"/>
<dbReference type="EMBL" id="FRAD01000029">
    <property type="protein sequence ID" value="SHK45477.1"/>
    <property type="molecule type" value="Genomic_DNA"/>
</dbReference>
<dbReference type="Proteomes" id="UP000183952">
    <property type="component" value="Unassembled WGS sequence"/>
</dbReference>
<gene>
    <name evidence="7" type="ORF">SAMN02745248_02577</name>
</gene>
<feature type="transmembrane region" description="Helical" evidence="6">
    <location>
        <begin position="237"/>
        <end position="267"/>
    </location>
</feature>
<keyword evidence="8" id="KW-1185">Reference proteome</keyword>
<evidence type="ECO:0000256" key="3">
    <source>
        <dbReference type="ARBA" id="ARBA00022989"/>
    </source>
</evidence>
<dbReference type="OrthoDB" id="9786493at2"/>
<feature type="transmembrane region" description="Helical" evidence="6">
    <location>
        <begin position="159"/>
        <end position="179"/>
    </location>
</feature>
<evidence type="ECO:0000313" key="8">
    <source>
        <dbReference type="Proteomes" id="UP000183952"/>
    </source>
</evidence>
<dbReference type="PROSITE" id="PS01005">
    <property type="entry name" value="FORMATE_NITRITE_TP_1"/>
    <property type="match status" value="1"/>
</dbReference>
<evidence type="ECO:0000256" key="2">
    <source>
        <dbReference type="ARBA" id="ARBA00022692"/>
    </source>
</evidence>
<dbReference type="GO" id="GO:0005886">
    <property type="term" value="C:plasma membrane"/>
    <property type="evidence" value="ECO:0007669"/>
    <property type="project" value="TreeGrafter"/>
</dbReference>
<name>A0A1M6SLF6_9CLOT</name>
<organism evidence="7 8">
    <name type="scientific">Hathewaya proteolytica DSM 3090</name>
    <dbReference type="NCBI Taxonomy" id="1121331"/>
    <lineage>
        <taxon>Bacteria</taxon>
        <taxon>Bacillati</taxon>
        <taxon>Bacillota</taxon>
        <taxon>Clostridia</taxon>
        <taxon>Eubacteriales</taxon>
        <taxon>Clostridiaceae</taxon>
        <taxon>Hathewaya</taxon>
    </lineage>
</organism>
<accession>A0A1M6SLF6</accession>
<proteinExistence type="inferred from homology"/>
<dbReference type="GO" id="GO:0015499">
    <property type="term" value="F:formate transmembrane transporter activity"/>
    <property type="evidence" value="ECO:0007669"/>
    <property type="project" value="TreeGrafter"/>
</dbReference>
<keyword evidence="2 6" id="KW-0812">Transmembrane</keyword>
<evidence type="ECO:0000256" key="5">
    <source>
        <dbReference type="ARBA" id="ARBA00049660"/>
    </source>
</evidence>